<name>A0A939BTW4_9ACTN</name>
<dbReference type="RefSeq" id="WP_205292362.1">
    <property type="nucleotide sequence ID" value="NZ_CP074406.1"/>
</dbReference>
<organism evidence="1 2">
    <name type="scientific">Nocardioides faecalis</name>
    <dbReference type="NCBI Taxonomy" id="2803858"/>
    <lineage>
        <taxon>Bacteria</taxon>
        <taxon>Bacillati</taxon>
        <taxon>Actinomycetota</taxon>
        <taxon>Actinomycetes</taxon>
        <taxon>Propionibacteriales</taxon>
        <taxon>Nocardioidaceae</taxon>
        <taxon>Nocardioides</taxon>
    </lineage>
</organism>
<dbReference type="InterPro" id="IPR027417">
    <property type="entry name" value="P-loop_NTPase"/>
</dbReference>
<evidence type="ECO:0000313" key="1">
    <source>
        <dbReference type="EMBL" id="MBM9461049.1"/>
    </source>
</evidence>
<protein>
    <recommendedName>
        <fullName evidence="3">Sulfotransferase family protein</fullName>
    </recommendedName>
</protein>
<gene>
    <name evidence="1" type="ORF">JK386_14200</name>
</gene>
<dbReference type="Gene3D" id="3.40.50.300">
    <property type="entry name" value="P-loop containing nucleotide triphosphate hydrolases"/>
    <property type="match status" value="1"/>
</dbReference>
<reference evidence="1" key="1">
    <citation type="submission" date="2021-01" db="EMBL/GenBank/DDBJ databases">
        <title>Novel species in genus Nocardioides.</title>
        <authorList>
            <person name="Zhang G."/>
        </authorList>
    </citation>
    <scope>NUCLEOTIDE SEQUENCE</scope>
    <source>
        <strain evidence="1">Zg-536</strain>
    </source>
</reference>
<comment type="caution">
    <text evidence="1">The sequence shown here is derived from an EMBL/GenBank/DDBJ whole genome shotgun (WGS) entry which is preliminary data.</text>
</comment>
<proteinExistence type="predicted"/>
<dbReference type="AlphaFoldDB" id="A0A939BTW4"/>
<evidence type="ECO:0008006" key="3">
    <source>
        <dbReference type="Google" id="ProtNLM"/>
    </source>
</evidence>
<dbReference type="Proteomes" id="UP000663791">
    <property type="component" value="Unassembled WGS sequence"/>
</dbReference>
<evidence type="ECO:0000313" key="2">
    <source>
        <dbReference type="Proteomes" id="UP000663791"/>
    </source>
</evidence>
<dbReference type="SUPFAM" id="SSF52540">
    <property type="entry name" value="P-loop containing nucleoside triphosphate hydrolases"/>
    <property type="match status" value="1"/>
</dbReference>
<sequence>MDLPEALPQGARLLHIGMPKTGTTALQGAVDAARDRLEELGVHNVSTNAHELEVAMVAAGTLPGYYPDWRRERWERRWDELAEQFRTSSARCTFWSSEALSQAGPDRIAHLAERLGPDTRIMVTVRPLARLLVSQWQEILRRRGTEPLDPWLRKHFDAVRPDGEVTVEWDRVMPQIHRFSLRRVVAEWGAVFGEENLVLVVADAHDRTRNLRSFEALTGVPEILRAPVLDNASLPYPEAEMLRTFNRAYTDRGGEHGEWMLAIGTLARAGLRELALEAEPYPIRPPRWAAELCNDYAADWILAAEESDATVVGDLSALLVDPLDYPEHSDTPTRVSIETAGRMADVLVAAMEQHAANRRTLLRTELGQYGGREMLAELRRRAAQRARRAVRRDTAGTD</sequence>
<keyword evidence="2" id="KW-1185">Reference proteome</keyword>
<accession>A0A939BTW4</accession>
<dbReference type="EMBL" id="JAERTX010000013">
    <property type="protein sequence ID" value="MBM9461049.1"/>
    <property type="molecule type" value="Genomic_DNA"/>
</dbReference>